<evidence type="ECO:0008006" key="3">
    <source>
        <dbReference type="Google" id="ProtNLM"/>
    </source>
</evidence>
<name>A0A1G4HZ84_TRYEQ</name>
<comment type="caution">
    <text evidence="1">The sequence shown here is derived from an EMBL/GenBank/DDBJ whole genome shotgun (WGS) entry which is preliminary data.</text>
</comment>
<protein>
    <recommendedName>
        <fullName evidence="3">Trypanosome variant surface glycoprotein (A-type)</fullName>
    </recommendedName>
</protein>
<evidence type="ECO:0000313" key="1">
    <source>
        <dbReference type="EMBL" id="SCU64585.1"/>
    </source>
</evidence>
<dbReference type="AlphaFoldDB" id="A0A1G4HZ84"/>
<dbReference type="EMBL" id="CZPT02000089">
    <property type="protein sequence ID" value="SCU64585.1"/>
    <property type="molecule type" value="Genomic_DNA"/>
</dbReference>
<reference evidence="1" key="1">
    <citation type="submission" date="2016-09" db="EMBL/GenBank/DDBJ databases">
        <authorList>
            <person name="Hebert L."/>
            <person name="Moumen B."/>
        </authorList>
    </citation>
    <scope>NUCLEOTIDE SEQUENCE [LARGE SCALE GENOMIC DNA]</scope>
    <source>
        <strain evidence="1">OVI</strain>
    </source>
</reference>
<organism evidence="1 2">
    <name type="scientific">Trypanosoma equiperdum</name>
    <dbReference type="NCBI Taxonomy" id="5694"/>
    <lineage>
        <taxon>Eukaryota</taxon>
        <taxon>Discoba</taxon>
        <taxon>Euglenozoa</taxon>
        <taxon>Kinetoplastea</taxon>
        <taxon>Metakinetoplastina</taxon>
        <taxon>Trypanosomatida</taxon>
        <taxon>Trypanosomatidae</taxon>
        <taxon>Trypanosoma</taxon>
    </lineage>
</organism>
<accession>A0A1G4HZ84</accession>
<evidence type="ECO:0000313" key="2">
    <source>
        <dbReference type="Proteomes" id="UP000195570"/>
    </source>
</evidence>
<keyword evidence="2" id="KW-1185">Reference proteome</keyword>
<dbReference type="Proteomes" id="UP000195570">
    <property type="component" value="Unassembled WGS sequence"/>
</dbReference>
<proteinExistence type="predicted"/>
<dbReference type="RefSeq" id="XP_067076327.1">
    <property type="nucleotide sequence ID" value="XM_067220226.1"/>
</dbReference>
<dbReference type="VEuPathDB" id="TriTrypDB:TEOVI_000892200"/>
<dbReference type="GeneID" id="92382856"/>
<dbReference type="SUPFAM" id="SSF58087">
    <property type="entry name" value="Variant surface glycoprotein (N-terminal domain)"/>
    <property type="match status" value="1"/>
</dbReference>
<gene>
    <name evidence="1" type="ORF">TEOVI_000892200</name>
</gene>
<sequence length="132" mass="13665">MALLNVTNVRAETDTAAVSDFCTELWYGEELMAGLQGKVARAAEATTKAAREAELYKLAQERYADTQQGTGYTALAAYAAQKAQATATAASTLIGQAMPAIAVLSAKIAELKTIQATTEGTTAKAGTGTAEE</sequence>